<dbReference type="EMBL" id="CP134876">
    <property type="protein sequence ID" value="WNM43190.1"/>
    <property type="molecule type" value="Genomic_DNA"/>
</dbReference>
<accession>A0ABZ0A6W6</accession>
<dbReference type="RefSeq" id="WP_313724917.1">
    <property type="nucleotide sequence ID" value="NZ_CP134876.1"/>
</dbReference>
<keyword evidence="2" id="KW-1185">Reference proteome</keyword>
<name>A0ABZ0A6W6_9ACTN</name>
<dbReference type="Proteomes" id="UP001303001">
    <property type="component" value="Chromosome"/>
</dbReference>
<evidence type="ECO:0008006" key="3">
    <source>
        <dbReference type="Google" id="ProtNLM"/>
    </source>
</evidence>
<protein>
    <recommendedName>
        <fullName evidence="3">Transposase IS701-like DDE domain-containing protein</fullName>
    </recommendedName>
</protein>
<gene>
    <name evidence="1" type="ORF">RMN56_28725</name>
</gene>
<proteinExistence type="predicted"/>
<evidence type="ECO:0000313" key="1">
    <source>
        <dbReference type="EMBL" id="WNM43190.1"/>
    </source>
</evidence>
<evidence type="ECO:0000313" key="2">
    <source>
        <dbReference type="Proteomes" id="UP001303001"/>
    </source>
</evidence>
<sequence>MIGDEVYGADPSLRGDLEQRGIGYVLAVGCDRRAAVNDGRTLIRVDEHTDPIPRRE</sequence>
<organism evidence="1 2">
    <name type="scientific">Micromonospora halotolerans</name>
    <dbReference type="NCBI Taxonomy" id="709879"/>
    <lineage>
        <taxon>Bacteria</taxon>
        <taxon>Bacillati</taxon>
        <taxon>Actinomycetota</taxon>
        <taxon>Actinomycetes</taxon>
        <taxon>Micromonosporales</taxon>
        <taxon>Micromonosporaceae</taxon>
        <taxon>Micromonospora</taxon>
    </lineage>
</organism>
<reference evidence="1 2" key="1">
    <citation type="submission" date="2023-09" db="EMBL/GenBank/DDBJ databases">
        <title>Micromonospora halotolerans DSM 45598 genome sequence.</title>
        <authorList>
            <person name="Mo P."/>
        </authorList>
    </citation>
    <scope>NUCLEOTIDE SEQUENCE [LARGE SCALE GENOMIC DNA]</scope>
    <source>
        <strain evidence="1 2">DSM 45598</strain>
    </source>
</reference>